<evidence type="ECO:0000313" key="1">
    <source>
        <dbReference type="EMBL" id="PJK28066.1"/>
    </source>
</evidence>
<evidence type="ECO:0000313" key="2">
    <source>
        <dbReference type="Proteomes" id="UP000229498"/>
    </source>
</evidence>
<dbReference type="AlphaFoldDB" id="A0A2M9FX81"/>
<accession>A0A2M9FX81</accession>
<keyword evidence="2" id="KW-1185">Reference proteome</keyword>
<sequence length="79" mass="8444">MNKKLDEAMKEPGAVYDAPADVLTDGDLNDDEKRQVLENWLDEAEQLSSAVAENMGGGEKAHVGAVTEALKKLKYGPGA</sequence>
<dbReference type="EMBL" id="PHIG01000048">
    <property type="protein sequence ID" value="PJK28066.1"/>
    <property type="molecule type" value="Genomic_DNA"/>
</dbReference>
<dbReference type="RefSeq" id="WP_109792954.1">
    <property type="nucleotide sequence ID" value="NZ_PHIG01000048.1"/>
</dbReference>
<proteinExistence type="predicted"/>
<name>A0A2M9FX81_9PROT</name>
<reference evidence="1 2" key="1">
    <citation type="submission" date="2017-11" db="EMBL/GenBank/DDBJ databases">
        <title>Draft genome sequence of Rhizobiales bacterium SY3-13.</title>
        <authorList>
            <person name="Sun C."/>
        </authorList>
    </citation>
    <scope>NUCLEOTIDE SEQUENCE [LARGE SCALE GENOMIC DNA]</scope>
    <source>
        <strain evidence="1 2">SY3-13</strain>
    </source>
</reference>
<protein>
    <submittedName>
        <fullName evidence="1">Uncharacterized protein</fullName>
    </submittedName>
</protein>
<comment type="caution">
    <text evidence="1">The sequence shown here is derived from an EMBL/GenBank/DDBJ whole genome shotgun (WGS) entry which is preliminary data.</text>
</comment>
<dbReference type="Proteomes" id="UP000229498">
    <property type="component" value="Unassembled WGS sequence"/>
</dbReference>
<organism evidence="1 2">
    <name type="scientific">Minwuia thermotolerans</name>
    <dbReference type="NCBI Taxonomy" id="2056226"/>
    <lineage>
        <taxon>Bacteria</taxon>
        <taxon>Pseudomonadati</taxon>
        <taxon>Pseudomonadota</taxon>
        <taxon>Alphaproteobacteria</taxon>
        <taxon>Minwuiales</taxon>
        <taxon>Minwuiaceae</taxon>
        <taxon>Minwuia</taxon>
    </lineage>
</organism>
<gene>
    <name evidence="1" type="ORF">CVT23_18685</name>
</gene>